<dbReference type="InterPro" id="IPR029026">
    <property type="entry name" value="tRNA_m1G_MTases_N"/>
</dbReference>
<protein>
    <submittedName>
        <fullName evidence="3">Uncharacterized protein</fullName>
    </submittedName>
</protein>
<accession>A0A853G2J6</accession>
<evidence type="ECO:0000313" key="3">
    <source>
        <dbReference type="EMBL" id="NYT52564.1"/>
    </source>
</evidence>
<dbReference type="InterPro" id="IPR029028">
    <property type="entry name" value="Alpha/beta_knot_MTases"/>
</dbReference>
<keyword evidence="1" id="KW-0489">Methyltransferase</keyword>
<gene>
    <name evidence="3" type="ORF">H0A74_03205</name>
</gene>
<evidence type="ECO:0000313" key="4">
    <source>
        <dbReference type="Proteomes" id="UP000525329"/>
    </source>
</evidence>
<evidence type="ECO:0000256" key="2">
    <source>
        <dbReference type="ARBA" id="ARBA00022679"/>
    </source>
</evidence>
<evidence type="ECO:0000256" key="1">
    <source>
        <dbReference type="ARBA" id="ARBA00022603"/>
    </source>
</evidence>
<organism evidence="3 4">
    <name type="scientific">Candidatus Vesicomyosocius endoextente</name>
    <dbReference type="NCBI Taxonomy" id="2738853"/>
    <lineage>
        <taxon>Bacteria</taxon>
        <taxon>Pseudomonadati</taxon>
        <taxon>Pseudomonadota</taxon>
        <taxon>Gammaproteobacteria</taxon>
        <taxon>Candidatus Pseudothioglobaceae</taxon>
        <taxon>Candidatus Vesicomyidisocius</taxon>
    </lineage>
</organism>
<reference evidence="3 4" key="1">
    <citation type="submission" date="2020-05" db="EMBL/GenBank/DDBJ databases">
        <title>Horizontal transmission and recombination maintain forever young bacterial symbiont genomes.</title>
        <authorList>
            <person name="Russell S.L."/>
            <person name="Pepper-Tunick E."/>
            <person name="Svedberg J."/>
            <person name="Byrne A."/>
            <person name="Ruelas Castillo J."/>
            <person name="Vollmers C."/>
            <person name="Beinart R.A."/>
            <person name="Corbett-Detig R."/>
        </authorList>
    </citation>
    <scope>NUCLEOTIDE SEQUENCE [LARGE SCALE GENOMIC DNA]</scope>
    <source>
        <strain evidence="3">Monterey_2004</strain>
    </source>
</reference>
<dbReference type="EMBL" id="JACCHU010000002">
    <property type="protein sequence ID" value="NYT52564.1"/>
    <property type="molecule type" value="Genomic_DNA"/>
</dbReference>
<dbReference type="Proteomes" id="UP000525329">
    <property type="component" value="Unassembled WGS sequence"/>
</dbReference>
<dbReference type="Gene3D" id="3.40.1280.10">
    <property type="match status" value="1"/>
</dbReference>
<dbReference type="GO" id="GO:0032259">
    <property type="term" value="P:methylation"/>
    <property type="evidence" value="ECO:0007669"/>
    <property type="project" value="UniProtKB-KW"/>
</dbReference>
<dbReference type="AlphaFoldDB" id="A0A853G2J6"/>
<dbReference type="SUPFAM" id="SSF75217">
    <property type="entry name" value="alpha/beta knot"/>
    <property type="match status" value="1"/>
</dbReference>
<keyword evidence="2" id="KW-0808">Transferase</keyword>
<name>A0A853G2J6_9GAMM</name>
<sequence>MRNYRSAWGSHWQKIIIGVCEQLGRSVMPSLALAMNFEDFVNTKFSNGFVLHHRAEYLLLEMNKG</sequence>
<proteinExistence type="predicted"/>
<comment type="caution">
    <text evidence="3">The sequence shown here is derived from an EMBL/GenBank/DDBJ whole genome shotgun (WGS) entry which is preliminary data.</text>
</comment>
<dbReference type="GO" id="GO:0008168">
    <property type="term" value="F:methyltransferase activity"/>
    <property type="evidence" value="ECO:0007669"/>
    <property type="project" value="UniProtKB-KW"/>
</dbReference>